<evidence type="ECO:0000313" key="1">
    <source>
        <dbReference type="EMBL" id="CAF1422231.1"/>
    </source>
</evidence>
<dbReference type="Gene3D" id="3.80.10.10">
    <property type="entry name" value="Ribonuclease Inhibitor"/>
    <property type="match status" value="1"/>
</dbReference>
<dbReference type="InterPro" id="IPR032675">
    <property type="entry name" value="LRR_dom_sf"/>
</dbReference>
<protein>
    <recommendedName>
        <fullName evidence="3">F-box domain-containing protein</fullName>
    </recommendedName>
</protein>
<name>A0A815MBD3_ADIRI</name>
<sequence length="588" mass="70355">MLFEYLPIELFYEIFSYLSGGYILKAFYSINMHLNNVLIGYNHYILDLSQLDMSKKEFHLICSFLRSNQIVGLKLSENEFNVVNRFLLTFANKQQILTRLRSFWTDDTIEVDRQFLSKFASIVNYNQLSSVRFDRIRSSKNFVRFDYSLKSLTHLAVCSSKQFLQLVKKIPTNLTFLHMYFNSIDDMDQCIRFNIHQLKSLGIGIKCTSMNIQQFINKFQYYQWRQLVQLNLNLNVDFHLQFVMLQDIFSNMFRLKHLVLILNQPLTADNDLLNGIVWESYITTSLIDLKTFNFQLPTSKTSEQRIDSLLKTFRTKWWLKKKQWFIEYDYHKQLLITVPYFASTRCDNRNTYSLGDIMNWDIFYRNINHLQIDLSEYGDNDQIFITEPTRRSPRFNNLDRLVLIGYLSEYVCNQIQEQVNLNRVKYFSFGSIAESANTFIRLLENMPNLYYLCIRDSKVCDIFNSWSLSFPSVRKLILADYESKTRTELFHHLIFLFPRLTDLTVNYQSRSMILYLINEFVHLEKLTLHLTPNQYAPNPTWISKHSRLEMNEFESKVFNYNDQTKKFILWINAEMISHRQTRRKCTVQ</sequence>
<organism evidence="1 2">
    <name type="scientific">Adineta ricciae</name>
    <name type="common">Rotifer</name>
    <dbReference type="NCBI Taxonomy" id="249248"/>
    <lineage>
        <taxon>Eukaryota</taxon>
        <taxon>Metazoa</taxon>
        <taxon>Spiralia</taxon>
        <taxon>Gnathifera</taxon>
        <taxon>Rotifera</taxon>
        <taxon>Eurotatoria</taxon>
        <taxon>Bdelloidea</taxon>
        <taxon>Adinetida</taxon>
        <taxon>Adinetidae</taxon>
        <taxon>Adineta</taxon>
    </lineage>
</organism>
<evidence type="ECO:0008006" key="3">
    <source>
        <dbReference type="Google" id="ProtNLM"/>
    </source>
</evidence>
<dbReference type="SUPFAM" id="SSF52047">
    <property type="entry name" value="RNI-like"/>
    <property type="match status" value="1"/>
</dbReference>
<proteinExistence type="predicted"/>
<dbReference type="Proteomes" id="UP000663852">
    <property type="component" value="Unassembled WGS sequence"/>
</dbReference>
<dbReference type="EMBL" id="CAJNOJ010000373">
    <property type="protein sequence ID" value="CAF1422231.1"/>
    <property type="molecule type" value="Genomic_DNA"/>
</dbReference>
<accession>A0A815MBD3</accession>
<dbReference type="OrthoDB" id="10009469at2759"/>
<gene>
    <name evidence="1" type="ORF">EDS130_LOCUS37575</name>
</gene>
<comment type="caution">
    <text evidence="1">The sequence shown here is derived from an EMBL/GenBank/DDBJ whole genome shotgun (WGS) entry which is preliminary data.</text>
</comment>
<reference evidence="1" key="1">
    <citation type="submission" date="2021-02" db="EMBL/GenBank/DDBJ databases">
        <authorList>
            <person name="Nowell W R."/>
        </authorList>
    </citation>
    <scope>NUCLEOTIDE SEQUENCE</scope>
</reference>
<dbReference type="AlphaFoldDB" id="A0A815MBD3"/>
<evidence type="ECO:0000313" key="2">
    <source>
        <dbReference type="Proteomes" id="UP000663852"/>
    </source>
</evidence>